<dbReference type="EMBL" id="GBXM01076121">
    <property type="protein sequence ID" value="JAH32456.1"/>
    <property type="molecule type" value="Transcribed_RNA"/>
</dbReference>
<proteinExistence type="predicted"/>
<reference evidence="1" key="1">
    <citation type="submission" date="2014-11" db="EMBL/GenBank/DDBJ databases">
        <authorList>
            <person name="Amaro Gonzalez C."/>
        </authorList>
    </citation>
    <scope>NUCLEOTIDE SEQUENCE</scope>
</reference>
<protein>
    <submittedName>
        <fullName evidence="1">Uncharacterized protein</fullName>
    </submittedName>
</protein>
<dbReference type="AlphaFoldDB" id="A0A0E9RTJ0"/>
<reference evidence="1" key="2">
    <citation type="journal article" date="2015" name="Fish Shellfish Immunol.">
        <title>Early steps in the European eel (Anguilla anguilla)-Vibrio vulnificus interaction in the gills: Role of the RtxA13 toxin.</title>
        <authorList>
            <person name="Callol A."/>
            <person name="Pajuelo D."/>
            <person name="Ebbesson L."/>
            <person name="Teles M."/>
            <person name="MacKenzie S."/>
            <person name="Amaro C."/>
        </authorList>
    </citation>
    <scope>NUCLEOTIDE SEQUENCE</scope>
</reference>
<sequence>MRVVLWGAGFYSTSHLRVLDSRRKKS</sequence>
<organism evidence="1">
    <name type="scientific">Anguilla anguilla</name>
    <name type="common">European freshwater eel</name>
    <name type="synonym">Muraena anguilla</name>
    <dbReference type="NCBI Taxonomy" id="7936"/>
    <lineage>
        <taxon>Eukaryota</taxon>
        <taxon>Metazoa</taxon>
        <taxon>Chordata</taxon>
        <taxon>Craniata</taxon>
        <taxon>Vertebrata</taxon>
        <taxon>Euteleostomi</taxon>
        <taxon>Actinopterygii</taxon>
        <taxon>Neopterygii</taxon>
        <taxon>Teleostei</taxon>
        <taxon>Anguilliformes</taxon>
        <taxon>Anguillidae</taxon>
        <taxon>Anguilla</taxon>
    </lineage>
</organism>
<evidence type="ECO:0000313" key="1">
    <source>
        <dbReference type="EMBL" id="JAH32456.1"/>
    </source>
</evidence>
<accession>A0A0E9RTJ0</accession>
<name>A0A0E9RTJ0_ANGAN</name>